<dbReference type="PANTHER" id="PTHR43586">
    <property type="entry name" value="CYSTEINE DESULFURASE"/>
    <property type="match status" value="1"/>
</dbReference>
<evidence type="ECO:0000313" key="4">
    <source>
        <dbReference type="Proteomes" id="UP001255246"/>
    </source>
</evidence>
<dbReference type="Gene3D" id="3.90.1150.10">
    <property type="entry name" value="Aspartate Aminotransferase, domain 1"/>
    <property type="match status" value="1"/>
</dbReference>
<reference evidence="3 4" key="1">
    <citation type="submission" date="2023-09" db="EMBL/GenBank/DDBJ databases">
        <authorList>
            <person name="Rey-Velasco X."/>
        </authorList>
    </citation>
    <scope>NUCLEOTIDE SEQUENCE [LARGE SCALE GENOMIC DNA]</scope>
    <source>
        <strain evidence="3 4">F388</strain>
    </source>
</reference>
<keyword evidence="1" id="KW-0663">Pyridoxal phosphate</keyword>
<evidence type="ECO:0000259" key="2">
    <source>
        <dbReference type="Pfam" id="PF00266"/>
    </source>
</evidence>
<comment type="caution">
    <text evidence="3">The sequence shown here is derived from an EMBL/GenBank/DDBJ whole genome shotgun (WGS) entry which is preliminary data.</text>
</comment>
<name>A0ABU3A5Z0_9FLAO</name>
<evidence type="ECO:0000256" key="1">
    <source>
        <dbReference type="ARBA" id="ARBA00022898"/>
    </source>
</evidence>
<protein>
    <submittedName>
        <fullName evidence="3">Aminotransferase class V-fold PLP-dependent enzyme</fullName>
    </submittedName>
</protein>
<dbReference type="InterPro" id="IPR015424">
    <property type="entry name" value="PyrdxlP-dep_Trfase"/>
</dbReference>
<dbReference type="RefSeq" id="WP_311349162.1">
    <property type="nucleotide sequence ID" value="NZ_JAVRHR010000001.1"/>
</dbReference>
<proteinExistence type="predicted"/>
<keyword evidence="3" id="KW-0032">Aminotransferase</keyword>
<dbReference type="InterPro" id="IPR000192">
    <property type="entry name" value="Aminotrans_V_dom"/>
</dbReference>
<dbReference type="Gene3D" id="3.40.640.10">
    <property type="entry name" value="Type I PLP-dependent aspartate aminotransferase-like (Major domain)"/>
    <property type="match status" value="1"/>
</dbReference>
<dbReference type="Pfam" id="PF00266">
    <property type="entry name" value="Aminotran_5"/>
    <property type="match status" value="1"/>
</dbReference>
<feature type="domain" description="Aminotransferase class V" evidence="2">
    <location>
        <begin position="45"/>
        <end position="352"/>
    </location>
</feature>
<organism evidence="3 4">
    <name type="scientific">Croceitalea rosinachiae</name>
    <dbReference type="NCBI Taxonomy" id="3075596"/>
    <lineage>
        <taxon>Bacteria</taxon>
        <taxon>Pseudomonadati</taxon>
        <taxon>Bacteroidota</taxon>
        <taxon>Flavobacteriia</taxon>
        <taxon>Flavobacteriales</taxon>
        <taxon>Flavobacteriaceae</taxon>
        <taxon>Croceitalea</taxon>
    </lineage>
</organism>
<dbReference type="InterPro" id="IPR015422">
    <property type="entry name" value="PyrdxlP-dep_Trfase_small"/>
</dbReference>
<gene>
    <name evidence="3" type="ORF">RM706_01030</name>
</gene>
<keyword evidence="4" id="KW-1185">Reference proteome</keyword>
<dbReference type="Proteomes" id="UP001255246">
    <property type="component" value="Unassembled WGS sequence"/>
</dbReference>
<dbReference type="SUPFAM" id="SSF53383">
    <property type="entry name" value="PLP-dependent transferases"/>
    <property type="match status" value="1"/>
</dbReference>
<accession>A0ABU3A5Z0</accession>
<dbReference type="EMBL" id="JAVRHR010000001">
    <property type="protein sequence ID" value="MDT0605591.1"/>
    <property type="molecule type" value="Genomic_DNA"/>
</dbReference>
<dbReference type="PANTHER" id="PTHR43586:SF15">
    <property type="entry name" value="BLR3095 PROTEIN"/>
    <property type="match status" value="1"/>
</dbReference>
<sequence>MKEIRKKFPVLQQHIYANTAATGLLSEDLLEWRQEHDLDYLIGGSMMKMNSNKMHSQTRKVVGDFFNCPADNVALVPNFTIGLNFLLEGLDKREKILLLNGDYPSLNRPFESRGFEIITLDMTSDVEERIYQTIKNKSITVIAISVIQWLNGIKVDLEFLKKLKSEFPDLLIITDGTQFLGTSNFDFSSCAIDIIGASAYKWLLAGFGSGFLLIKEGVEERFSLVSDGYGSGRNNRENRHKRTFCKHLEPGHLDSLNFGSLEFSLNFLNQMGMKNIEEKLVALSIKAKETFTELGLLEEPVVRREVHSTIFNIKANQAVFDKLLQENIIMAQRGDGIRLSFHFYNTFDEVDAIVKILKKMN</sequence>
<dbReference type="InterPro" id="IPR015421">
    <property type="entry name" value="PyrdxlP-dep_Trfase_major"/>
</dbReference>
<keyword evidence="3" id="KW-0808">Transferase</keyword>
<evidence type="ECO:0000313" key="3">
    <source>
        <dbReference type="EMBL" id="MDT0605591.1"/>
    </source>
</evidence>
<dbReference type="GO" id="GO:0008483">
    <property type="term" value="F:transaminase activity"/>
    <property type="evidence" value="ECO:0007669"/>
    <property type="project" value="UniProtKB-KW"/>
</dbReference>